<reference evidence="1 2" key="1">
    <citation type="submission" date="2019-02" db="EMBL/GenBank/DDBJ databases">
        <title>Genome sequencing of the rare red list fungi Bondarzewia mesenterica.</title>
        <authorList>
            <person name="Buettner E."/>
            <person name="Kellner H."/>
        </authorList>
    </citation>
    <scope>NUCLEOTIDE SEQUENCE [LARGE SCALE GENOMIC DNA]</scope>
    <source>
        <strain evidence="1 2">DSM 108281</strain>
    </source>
</reference>
<accession>A0A4S4LTC1</accession>
<sequence length="178" mass="20661">MPYLSPTPPPFSPFDHYTSEHRDIIDNVHPGNFLWPAECDLMHHFMCVQNDDFAWNDTKWGHFREDFFPPVDIPVVAHKPWVLHNMPIPPEIYNKVCDVIRTKITASIYESSNSSYRSRWFTIIKKDSSSLCLVHSLEPLNAVTIQHSSIPPYTDQIAEQFTGCAYGGMLDLYIRYNE</sequence>
<dbReference type="OrthoDB" id="5599163at2759"/>
<dbReference type="EMBL" id="SGPL01000218">
    <property type="protein sequence ID" value="THH15277.1"/>
    <property type="molecule type" value="Genomic_DNA"/>
</dbReference>
<evidence type="ECO:0000313" key="1">
    <source>
        <dbReference type="EMBL" id="THH15277.1"/>
    </source>
</evidence>
<dbReference type="Gene3D" id="3.10.10.10">
    <property type="entry name" value="HIV Type 1 Reverse Transcriptase, subunit A, domain 1"/>
    <property type="match status" value="1"/>
</dbReference>
<dbReference type="SUPFAM" id="SSF56672">
    <property type="entry name" value="DNA/RNA polymerases"/>
    <property type="match status" value="1"/>
</dbReference>
<dbReference type="InterPro" id="IPR043502">
    <property type="entry name" value="DNA/RNA_pol_sf"/>
</dbReference>
<evidence type="ECO:0008006" key="3">
    <source>
        <dbReference type="Google" id="ProtNLM"/>
    </source>
</evidence>
<keyword evidence="2" id="KW-1185">Reference proteome</keyword>
<dbReference type="Proteomes" id="UP000310158">
    <property type="component" value="Unassembled WGS sequence"/>
</dbReference>
<proteinExistence type="predicted"/>
<name>A0A4S4LTC1_9AGAM</name>
<organism evidence="1 2">
    <name type="scientific">Bondarzewia mesenterica</name>
    <dbReference type="NCBI Taxonomy" id="1095465"/>
    <lineage>
        <taxon>Eukaryota</taxon>
        <taxon>Fungi</taxon>
        <taxon>Dikarya</taxon>
        <taxon>Basidiomycota</taxon>
        <taxon>Agaricomycotina</taxon>
        <taxon>Agaricomycetes</taxon>
        <taxon>Russulales</taxon>
        <taxon>Bondarzewiaceae</taxon>
        <taxon>Bondarzewia</taxon>
    </lineage>
</organism>
<gene>
    <name evidence="1" type="ORF">EW146_g5173</name>
</gene>
<evidence type="ECO:0000313" key="2">
    <source>
        <dbReference type="Proteomes" id="UP000310158"/>
    </source>
</evidence>
<dbReference type="AlphaFoldDB" id="A0A4S4LTC1"/>
<comment type="caution">
    <text evidence="1">The sequence shown here is derived from an EMBL/GenBank/DDBJ whole genome shotgun (WGS) entry which is preliminary data.</text>
</comment>
<protein>
    <recommendedName>
        <fullName evidence="3">Reverse transcriptase domain-containing protein</fullName>
    </recommendedName>
</protein>